<keyword evidence="2" id="KW-1185">Reference proteome</keyword>
<proteinExistence type="predicted"/>
<dbReference type="Proteomes" id="UP000326936">
    <property type="component" value="Chromosome"/>
</dbReference>
<sequence>METVSAFSIQFIVIDKVLQIFDRVFLSVIIFLNENHIFIYWYQFYLYLGQLYRSLFLWRK</sequence>
<dbReference type="KEGG" id="vaq:FIV01_06605"/>
<protein>
    <submittedName>
        <fullName evidence="1">Uncharacterized protein</fullName>
    </submittedName>
</protein>
<dbReference type="EMBL" id="CP045350">
    <property type="protein sequence ID" value="QFT26091.1"/>
    <property type="molecule type" value="Genomic_DNA"/>
</dbReference>
<evidence type="ECO:0000313" key="1">
    <source>
        <dbReference type="EMBL" id="QFT26091.1"/>
    </source>
</evidence>
<organism evidence="1 2">
    <name type="scientific">Vibrio aquimaris</name>
    <dbReference type="NCBI Taxonomy" id="2587862"/>
    <lineage>
        <taxon>Bacteria</taxon>
        <taxon>Pseudomonadati</taxon>
        <taxon>Pseudomonadota</taxon>
        <taxon>Gammaproteobacteria</taxon>
        <taxon>Vibrionales</taxon>
        <taxon>Vibrionaceae</taxon>
        <taxon>Vibrio</taxon>
    </lineage>
</organism>
<name>A0A5P9CJA9_9VIBR</name>
<gene>
    <name evidence="1" type="ORF">FIV01_06605</name>
</gene>
<dbReference type="AlphaFoldDB" id="A0A5P9CJA9"/>
<evidence type="ECO:0000313" key="2">
    <source>
        <dbReference type="Proteomes" id="UP000326936"/>
    </source>
</evidence>
<reference evidence="1 2" key="1">
    <citation type="submission" date="2019-10" db="EMBL/GenBank/DDBJ databases">
        <title>Complete genome sequence of Vibrio sp. strain THAF100, isolated from non-filtered water from the water column of tank 6 of a marine aquarium containing stony-coral fragments. Water maintained at 26 degree C.</title>
        <authorList>
            <person name="Ruckert C."/>
            <person name="Franco A."/>
            <person name="Kalinowski J."/>
            <person name="Glaeser S."/>
        </authorList>
    </citation>
    <scope>NUCLEOTIDE SEQUENCE [LARGE SCALE GENOMIC DNA]</scope>
    <source>
        <strain evidence="1 2">THAF100</strain>
    </source>
</reference>
<accession>A0A5P9CJA9</accession>